<evidence type="ECO:0000313" key="4">
    <source>
        <dbReference type="RefSeq" id="XP_026133379.1"/>
    </source>
</evidence>
<accession>A0A6P6QII5</accession>
<dbReference type="GO" id="GO:0007160">
    <property type="term" value="P:cell-matrix adhesion"/>
    <property type="evidence" value="ECO:0007669"/>
    <property type="project" value="InterPro"/>
</dbReference>
<dbReference type="Proteomes" id="UP000515129">
    <property type="component" value="Chromosome 12"/>
</dbReference>
<dbReference type="PANTHER" id="PTHR46160">
    <property type="entry name" value="ALPHA-TECTORIN-RELATED"/>
    <property type="match status" value="1"/>
</dbReference>
<dbReference type="Pfam" id="PF06119">
    <property type="entry name" value="NIDO"/>
    <property type="match status" value="1"/>
</dbReference>
<dbReference type="InterPro" id="IPR003886">
    <property type="entry name" value="NIDO_dom"/>
</dbReference>
<dbReference type="KEGG" id="caua:113112139"/>
<feature type="region of interest" description="Disordered" evidence="1">
    <location>
        <begin position="135"/>
        <end position="154"/>
    </location>
</feature>
<dbReference type="GeneID" id="113112139"/>
<reference evidence="4" key="1">
    <citation type="submission" date="2025-08" db="UniProtKB">
        <authorList>
            <consortium name="RefSeq"/>
        </authorList>
    </citation>
    <scope>IDENTIFICATION</scope>
    <source>
        <strain evidence="4">Wakin</strain>
        <tissue evidence="4">Muscle</tissue>
    </source>
</reference>
<feature type="region of interest" description="Disordered" evidence="1">
    <location>
        <begin position="162"/>
        <end position="184"/>
    </location>
</feature>
<evidence type="ECO:0000259" key="2">
    <source>
        <dbReference type="PROSITE" id="PS51220"/>
    </source>
</evidence>
<evidence type="ECO:0000313" key="3">
    <source>
        <dbReference type="Proteomes" id="UP000515129"/>
    </source>
</evidence>
<proteinExistence type="predicted"/>
<dbReference type="PANTHER" id="PTHR46160:SF9">
    <property type="entry name" value="PROTEIN PRY2-RELATED"/>
    <property type="match status" value="1"/>
</dbReference>
<protein>
    <submittedName>
        <fullName evidence="4">Uncharacterized protein LOC113112139</fullName>
    </submittedName>
</protein>
<gene>
    <name evidence="4" type="primary">LOC113112139</name>
</gene>
<sequence length="463" mass="50369">MQGSSCSPTLGKSALNRRLITDADCGPMARSSETGPPFSGGWNDLASAPRAVVSAPLVARREPTDHGENPTPCDVSVIMSFLQEHLEKRRSPSTLKRCQKASSALPSHCPFMGPAHVFVCVFILLESTTIATTSVTPAETTTTAPTPTADTAESTTIATTSVTPAETTTTEPPQTADTAASTTTTPWSAPSIFYPFGAAAGDTEILENGGDTYRLVGFSAPFTYFGRKYNSIYINNNGLLTFVQPLPEAHPYAFPTHGAEDYIAALWTELDDLGIGRYTYQEYTNGSILTRATQDINQYFPGRGFTASWVFVATWDYVLTTDINVFNQHSAPAITVQAVLISGGGFSFLLMHYGDCAGEYFPVEAGYDTIGSTDYYVIHYNPYDGYYIPNLKTTSNVDVPGRWAFLVNNGTEIVIGLQMKLQSFLDLKQSGNMEVVLHQIKQELVNHGVSSNFELKLRKVKKT</sequence>
<dbReference type="PROSITE" id="PS51220">
    <property type="entry name" value="NIDO"/>
    <property type="match status" value="1"/>
</dbReference>
<name>A0A6P6QII5_CARAU</name>
<dbReference type="OrthoDB" id="6236007at2759"/>
<dbReference type="SMART" id="SM00539">
    <property type="entry name" value="NIDO"/>
    <property type="match status" value="1"/>
</dbReference>
<evidence type="ECO:0000256" key="1">
    <source>
        <dbReference type="SAM" id="MobiDB-lite"/>
    </source>
</evidence>
<keyword evidence="3" id="KW-1185">Reference proteome</keyword>
<feature type="domain" description="NIDO" evidence="2">
    <location>
        <begin position="261"/>
        <end position="410"/>
    </location>
</feature>
<organism evidence="3 4">
    <name type="scientific">Carassius auratus</name>
    <name type="common">Goldfish</name>
    <dbReference type="NCBI Taxonomy" id="7957"/>
    <lineage>
        <taxon>Eukaryota</taxon>
        <taxon>Metazoa</taxon>
        <taxon>Chordata</taxon>
        <taxon>Craniata</taxon>
        <taxon>Vertebrata</taxon>
        <taxon>Euteleostomi</taxon>
        <taxon>Actinopterygii</taxon>
        <taxon>Neopterygii</taxon>
        <taxon>Teleostei</taxon>
        <taxon>Ostariophysi</taxon>
        <taxon>Cypriniformes</taxon>
        <taxon>Cyprinidae</taxon>
        <taxon>Cyprininae</taxon>
        <taxon>Carassius</taxon>
    </lineage>
</organism>
<dbReference type="AlphaFoldDB" id="A0A6P6QII5"/>
<dbReference type="RefSeq" id="XP_026133379.1">
    <property type="nucleotide sequence ID" value="XM_026277594.1"/>
</dbReference>
<dbReference type="InterPro" id="IPR052749">
    <property type="entry name" value="Alpha-tectorin"/>
</dbReference>